<sequence length="239" mass="26149">MALRAFLVFFPPYLSHFRKLTFRASDLSEIVIKANGALSVQTNKLTSPKALITGTAADSYYLDENKCFIPKTASERHCVAHFCIPPGKGPLDLQNIENNSTHIWSGGPVLMRDTKVDHLALVSTSSVVLEKLASKTIKLDIKGTLRADLIKCQSAEISLVGPSVSIQAIYCDELTLIASASHCETALTKIDIGSAHGFIKIQLDDLSDCLIGNQRKFAIDCLYQAPLKVAWSIVSDWEN</sequence>
<evidence type="ECO:0000313" key="1">
    <source>
        <dbReference type="EMBL" id="VEL29567.1"/>
    </source>
</evidence>
<dbReference type="EMBL" id="CAAALY010104290">
    <property type="protein sequence ID" value="VEL29567.1"/>
    <property type="molecule type" value="Genomic_DNA"/>
</dbReference>
<gene>
    <name evidence="1" type="ORF">PXEA_LOCUS23007</name>
</gene>
<protein>
    <submittedName>
        <fullName evidence="1">Uncharacterized protein</fullName>
    </submittedName>
</protein>
<evidence type="ECO:0000313" key="2">
    <source>
        <dbReference type="Proteomes" id="UP000784294"/>
    </source>
</evidence>
<name>A0A3S5AVF9_9PLAT</name>
<proteinExistence type="predicted"/>
<dbReference type="AlphaFoldDB" id="A0A3S5AVF9"/>
<accession>A0A3S5AVF9</accession>
<reference evidence="1" key="1">
    <citation type="submission" date="2018-11" db="EMBL/GenBank/DDBJ databases">
        <authorList>
            <consortium name="Pathogen Informatics"/>
        </authorList>
    </citation>
    <scope>NUCLEOTIDE SEQUENCE</scope>
</reference>
<organism evidence="1 2">
    <name type="scientific">Protopolystoma xenopodis</name>
    <dbReference type="NCBI Taxonomy" id="117903"/>
    <lineage>
        <taxon>Eukaryota</taxon>
        <taxon>Metazoa</taxon>
        <taxon>Spiralia</taxon>
        <taxon>Lophotrochozoa</taxon>
        <taxon>Platyhelminthes</taxon>
        <taxon>Monogenea</taxon>
        <taxon>Polyopisthocotylea</taxon>
        <taxon>Polystomatidea</taxon>
        <taxon>Polystomatidae</taxon>
        <taxon>Protopolystoma</taxon>
    </lineage>
</organism>
<keyword evidence="2" id="KW-1185">Reference proteome</keyword>
<dbReference type="Proteomes" id="UP000784294">
    <property type="component" value="Unassembled WGS sequence"/>
</dbReference>
<comment type="caution">
    <text evidence="1">The sequence shown here is derived from an EMBL/GenBank/DDBJ whole genome shotgun (WGS) entry which is preliminary data.</text>
</comment>